<keyword evidence="1" id="KW-1133">Transmembrane helix</keyword>
<evidence type="ECO:0008006" key="4">
    <source>
        <dbReference type="Google" id="ProtNLM"/>
    </source>
</evidence>
<accession>A0AA39CBX9</accession>
<keyword evidence="1" id="KW-0812">Transmembrane</keyword>
<protein>
    <recommendedName>
        <fullName evidence="4">Glycosyltransferase family 69 protein</fullName>
    </recommendedName>
</protein>
<keyword evidence="3" id="KW-1185">Reference proteome</keyword>
<dbReference type="EMBL" id="JAPDRK010000025">
    <property type="protein sequence ID" value="KAJ9602658.1"/>
    <property type="molecule type" value="Genomic_DNA"/>
</dbReference>
<evidence type="ECO:0000313" key="3">
    <source>
        <dbReference type="Proteomes" id="UP001172673"/>
    </source>
</evidence>
<evidence type="ECO:0000313" key="2">
    <source>
        <dbReference type="EMBL" id="KAJ9602658.1"/>
    </source>
</evidence>
<comment type="caution">
    <text evidence="2">The sequence shown here is derived from an EMBL/GenBank/DDBJ whole genome shotgun (WGS) entry which is preliminary data.</text>
</comment>
<evidence type="ECO:0000256" key="1">
    <source>
        <dbReference type="SAM" id="Phobius"/>
    </source>
</evidence>
<dbReference type="Proteomes" id="UP001172673">
    <property type="component" value="Unassembled WGS sequence"/>
</dbReference>
<reference evidence="2" key="1">
    <citation type="submission" date="2022-10" db="EMBL/GenBank/DDBJ databases">
        <title>Culturing micro-colonial fungi from biological soil crusts in the Mojave desert and describing Neophaeococcomyces mojavensis, and introducing the new genera and species Taxawa tesnikishii.</title>
        <authorList>
            <person name="Kurbessoian T."/>
            <person name="Stajich J.E."/>
        </authorList>
    </citation>
    <scope>NUCLEOTIDE SEQUENCE</scope>
    <source>
        <strain evidence="2">TK_41</strain>
    </source>
</reference>
<dbReference type="AlphaFoldDB" id="A0AA39CBX9"/>
<organism evidence="2 3">
    <name type="scientific">Cladophialophora chaetospira</name>
    <dbReference type="NCBI Taxonomy" id="386627"/>
    <lineage>
        <taxon>Eukaryota</taxon>
        <taxon>Fungi</taxon>
        <taxon>Dikarya</taxon>
        <taxon>Ascomycota</taxon>
        <taxon>Pezizomycotina</taxon>
        <taxon>Eurotiomycetes</taxon>
        <taxon>Chaetothyriomycetidae</taxon>
        <taxon>Chaetothyriales</taxon>
        <taxon>Herpotrichiellaceae</taxon>
        <taxon>Cladophialophora</taxon>
    </lineage>
</organism>
<feature type="transmembrane region" description="Helical" evidence="1">
    <location>
        <begin position="20"/>
        <end position="42"/>
    </location>
</feature>
<sequence>MIPNKKQMDLTCGCRDAPPLVSSLLGLATLGALFVLDLLTILKHHRVFSANLISHTYTSPTLLPTPVQNQKIFIVAQFWTNAHIISERWGQALLDLVGVLGKENVYISILESGSMDNTKEVLQILDGVLEQNNIPHLIVLDSTTHADEINAGPLDEQGTPRQGWIQTTTVGTQWGKELRRIPYLARLRNTALKPFFKFHDEQEQNFDKILFLNDVVFRPQDVLTLLATNQGSFSAACAMDFHLPPAYYDTFALRDTEGLGTIQTTFPYFRSIESREAMLKGMPTKVSSCWNGMIVMDSAPFYEGLRFRGLSDSLASKHLEASECCLIHTDMNVTMPGAGNRIYVNPSVRVGYTVAAYNTTHADPDESFVSATQYVTGVWTNRLRRSVLARETKMMKEVKRKMARWVKEGENSLEKREENGELCTIDEQHILIWNGWKHV</sequence>
<proteinExistence type="predicted"/>
<keyword evidence="1" id="KW-0472">Membrane</keyword>
<dbReference type="Pfam" id="PF11735">
    <property type="entry name" value="CAP59_mtransfer"/>
    <property type="match status" value="1"/>
</dbReference>
<dbReference type="InterPro" id="IPR021047">
    <property type="entry name" value="Mannosyltransferase_CMT1"/>
</dbReference>
<dbReference type="PANTHER" id="PTHR34144">
    <property type="entry name" value="CHROMOSOME 8, WHOLE GENOME SHOTGUN SEQUENCE"/>
    <property type="match status" value="1"/>
</dbReference>
<name>A0AA39CBX9_9EURO</name>
<gene>
    <name evidence="2" type="ORF">H2200_012852</name>
</gene>
<dbReference type="PANTHER" id="PTHR34144:SF7">
    <property type="entry name" value="EXPORT PROTEIN (CAP59), PUTATIVE (AFU_ORTHOLOGUE AFUA_7G05020)-RELATED"/>
    <property type="match status" value="1"/>
</dbReference>